<keyword evidence="8" id="KW-0675">Receptor</keyword>
<organism evidence="15 16">
    <name type="scientific">Canis lupus familiaris</name>
    <name type="common">Dog</name>
    <name type="synonym">Canis familiaris</name>
    <dbReference type="NCBI Taxonomy" id="9615"/>
    <lineage>
        <taxon>Eukaryota</taxon>
        <taxon>Metazoa</taxon>
        <taxon>Chordata</taxon>
        <taxon>Craniata</taxon>
        <taxon>Vertebrata</taxon>
        <taxon>Euteleostomi</taxon>
        <taxon>Mammalia</taxon>
        <taxon>Eutheria</taxon>
        <taxon>Laurasiatheria</taxon>
        <taxon>Carnivora</taxon>
        <taxon>Caniformia</taxon>
        <taxon>Canidae</taxon>
        <taxon>Canis</taxon>
    </lineage>
</organism>
<dbReference type="Gene3D" id="1.20.1070.10">
    <property type="entry name" value="Rhodopsin 7-helix transmembrane proteins"/>
    <property type="match status" value="1"/>
</dbReference>
<evidence type="ECO:0000256" key="6">
    <source>
        <dbReference type="ARBA" id="ARBA00023136"/>
    </source>
</evidence>
<dbReference type="PANTHER" id="PTHR24241">
    <property type="entry name" value="NEUROPEPTIDE RECEPTOR-RELATED G-PROTEIN COUPLED RECEPTOR"/>
    <property type="match status" value="1"/>
</dbReference>
<dbReference type="InterPro" id="IPR001611">
    <property type="entry name" value="Leu-rich_rpt"/>
</dbReference>
<evidence type="ECO:0000256" key="7">
    <source>
        <dbReference type="ARBA" id="ARBA00023157"/>
    </source>
</evidence>
<keyword evidence="7" id="KW-1015">Disulfide bond</keyword>
<dbReference type="PANTHER" id="PTHR24241:SF4">
    <property type="entry name" value="NEUROPEPTIDE FF RECEPTOR 1"/>
    <property type="match status" value="1"/>
</dbReference>
<evidence type="ECO:0000256" key="4">
    <source>
        <dbReference type="ARBA" id="ARBA00022989"/>
    </source>
</evidence>
<dbReference type="AlphaFoldDB" id="A0A8C0QH17"/>
<dbReference type="GO" id="GO:0008188">
    <property type="term" value="F:neuropeptide receptor activity"/>
    <property type="evidence" value="ECO:0007669"/>
    <property type="project" value="InterPro"/>
</dbReference>
<feature type="transmembrane region" description="Helical" evidence="13">
    <location>
        <begin position="212"/>
        <end position="232"/>
    </location>
</feature>
<accession>A0A8C0QH17</accession>
<evidence type="ECO:0000256" key="9">
    <source>
        <dbReference type="ARBA" id="ARBA00023180"/>
    </source>
</evidence>
<keyword evidence="2" id="KW-1003">Cell membrane</keyword>
<keyword evidence="6 13" id="KW-0472">Membrane</keyword>
<keyword evidence="4 13" id="KW-1133">Transmembrane helix</keyword>
<dbReference type="Ensembl" id="ENSCAFT00040008216.1">
    <property type="protein sequence ID" value="ENSCAFP00040007148.1"/>
    <property type="gene ID" value="ENSCAFG00040004271.1"/>
</dbReference>
<comment type="function">
    <text evidence="11">Receptor for NPAF (A-18-F-amide) and NPFF (F-8-F-amide) neuropeptides, also known as morphine-modulating peptides. Can also be activated by a variety of naturally occurring or synthetic FMRF-amide like ligands. This receptor mediates its action by association with G proteins that activate a phosphatidylinositol-calcium second messenger system.</text>
</comment>
<protein>
    <submittedName>
        <fullName evidence="15">Leucine rich repeat containing 20</fullName>
    </submittedName>
</protein>
<dbReference type="InterPro" id="IPR032675">
    <property type="entry name" value="LRR_dom_sf"/>
</dbReference>
<keyword evidence="10" id="KW-0807">Transducer</keyword>
<evidence type="ECO:0000256" key="2">
    <source>
        <dbReference type="ARBA" id="ARBA00022475"/>
    </source>
</evidence>
<feature type="region of interest" description="Disordered" evidence="12">
    <location>
        <begin position="132"/>
        <end position="153"/>
    </location>
</feature>
<dbReference type="InterPro" id="IPR017452">
    <property type="entry name" value="GPCR_Rhodpsn_7TM"/>
</dbReference>
<dbReference type="PROSITE" id="PS50262">
    <property type="entry name" value="G_PROTEIN_RECEP_F1_2"/>
    <property type="match status" value="1"/>
</dbReference>
<comment type="subcellular location">
    <subcellularLocation>
        <location evidence="1">Cell membrane</location>
        <topology evidence="1">Multi-pass membrane protein</topology>
    </subcellularLocation>
</comment>
<evidence type="ECO:0000256" key="11">
    <source>
        <dbReference type="ARBA" id="ARBA00025478"/>
    </source>
</evidence>
<gene>
    <name evidence="15" type="primary">LRRC20</name>
</gene>
<evidence type="ECO:0000256" key="13">
    <source>
        <dbReference type="SAM" id="Phobius"/>
    </source>
</evidence>
<evidence type="ECO:0000256" key="12">
    <source>
        <dbReference type="SAM" id="MobiDB-lite"/>
    </source>
</evidence>
<evidence type="ECO:0000256" key="8">
    <source>
        <dbReference type="ARBA" id="ARBA00023170"/>
    </source>
</evidence>
<keyword evidence="3 13" id="KW-0812">Transmembrane</keyword>
<keyword evidence="9" id="KW-0325">Glycoprotein</keyword>
<name>A0A8C0QH17_CANLF</name>
<dbReference type="SUPFAM" id="SSF52075">
    <property type="entry name" value="Outer arm dynein light chain 1"/>
    <property type="match status" value="1"/>
</dbReference>
<dbReference type="GO" id="GO:0005886">
    <property type="term" value="C:plasma membrane"/>
    <property type="evidence" value="ECO:0007669"/>
    <property type="project" value="UniProtKB-SubCell"/>
</dbReference>
<reference evidence="15" key="1">
    <citation type="submission" date="2018-10" db="EMBL/GenBank/DDBJ databases">
        <title>De novo assembly of a Great Dane genome.</title>
        <authorList>
            <person name="Kidd J.M."/>
            <person name="Pendleton A.L."/>
            <person name="Shen F."/>
            <person name="Emery S."/>
        </authorList>
    </citation>
    <scope>NUCLEOTIDE SEQUENCE [LARGE SCALE GENOMIC DNA]</scope>
    <source>
        <strain evidence="15">Great Dane</strain>
    </source>
</reference>
<evidence type="ECO:0000256" key="3">
    <source>
        <dbReference type="ARBA" id="ARBA00022692"/>
    </source>
</evidence>
<dbReference type="Gene3D" id="3.80.10.10">
    <property type="entry name" value="Ribonuclease Inhibitor"/>
    <property type="match status" value="1"/>
</dbReference>
<evidence type="ECO:0000313" key="15">
    <source>
        <dbReference type="Ensembl" id="ENSCAFP00040007148.1"/>
    </source>
</evidence>
<sequence>MLKKMGEAVARVARKVNETVESGSDTLDLAECKLVSFPIGIYKVLRNVTDQIHLITLANNELKSLTSKFMTTFCQLRELHLEGNFLHRLPNEVSTLRHLQAIDLSRNQFRDFPEQLTTLPALETINLEENNIVGEPSQPPNSSWPPSQNGSHTKATPTVNLTFSSYYQHSSPVAALFIVAYVLIFLLCMVGNALVCFIVLKNRHMRTVTNMFILNLAVSDLLVGIFCMPTTLVDNLITGECRPWRQWESPLPPKALLAWSLGQDVIVSNSPFLWLRDWVRNNRYNELQFFSWFQE</sequence>
<dbReference type="Pfam" id="PF13855">
    <property type="entry name" value="LRR_8"/>
    <property type="match status" value="1"/>
</dbReference>
<dbReference type="InterPro" id="IPR000276">
    <property type="entry name" value="GPCR_Rhodpsn"/>
</dbReference>
<evidence type="ECO:0000256" key="1">
    <source>
        <dbReference type="ARBA" id="ARBA00004651"/>
    </source>
</evidence>
<evidence type="ECO:0000259" key="14">
    <source>
        <dbReference type="PROSITE" id="PS50262"/>
    </source>
</evidence>
<evidence type="ECO:0000256" key="5">
    <source>
        <dbReference type="ARBA" id="ARBA00023040"/>
    </source>
</evidence>
<dbReference type="SUPFAM" id="SSF81321">
    <property type="entry name" value="Family A G protein-coupled receptor-like"/>
    <property type="match status" value="1"/>
</dbReference>
<proteinExistence type="predicted"/>
<feature type="domain" description="G-protein coupled receptors family 1 profile" evidence="14">
    <location>
        <begin position="191"/>
        <end position="233"/>
    </location>
</feature>
<dbReference type="Proteomes" id="UP000694542">
    <property type="component" value="Chromosome 4"/>
</dbReference>
<evidence type="ECO:0000313" key="16">
    <source>
        <dbReference type="Proteomes" id="UP000694542"/>
    </source>
</evidence>
<feature type="transmembrane region" description="Helical" evidence="13">
    <location>
        <begin position="173"/>
        <end position="200"/>
    </location>
</feature>
<dbReference type="PRINTS" id="PR00237">
    <property type="entry name" value="GPCRRHODOPSN"/>
</dbReference>
<evidence type="ECO:0000256" key="10">
    <source>
        <dbReference type="ARBA" id="ARBA00023224"/>
    </source>
</evidence>
<dbReference type="InterPro" id="IPR005395">
    <property type="entry name" value="NPFF_rcpt"/>
</dbReference>
<dbReference type="Pfam" id="PF00001">
    <property type="entry name" value="7tm_1"/>
    <property type="match status" value="1"/>
</dbReference>
<keyword evidence="5" id="KW-0297">G-protein coupled receptor</keyword>
<reference evidence="15" key="2">
    <citation type="submission" date="2025-08" db="UniProtKB">
        <authorList>
            <consortium name="Ensembl"/>
        </authorList>
    </citation>
    <scope>IDENTIFICATION</scope>
</reference>
<dbReference type="PRINTS" id="PR01570">
    <property type="entry name" value="NPFFRECEPTOR"/>
</dbReference>
<dbReference type="OrthoDB" id="1060944at2759"/>